<dbReference type="GO" id="GO:0006744">
    <property type="term" value="P:ubiquinone biosynthetic process"/>
    <property type="evidence" value="ECO:0007669"/>
    <property type="project" value="TreeGrafter"/>
</dbReference>
<feature type="domain" description="ABC1 atypical kinase-like" evidence="6">
    <location>
        <begin position="75"/>
        <end position="315"/>
    </location>
</feature>
<proteinExistence type="inferred from homology"/>
<keyword evidence="5" id="KW-0067">ATP-binding</keyword>
<dbReference type="GO" id="GO:0016301">
    <property type="term" value="F:kinase activity"/>
    <property type="evidence" value="ECO:0007669"/>
    <property type="project" value="UniProtKB-KW"/>
</dbReference>
<dbReference type="PANTHER" id="PTHR43851:SF3">
    <property type="entry name" value="COENZYME Q8"/>
    <property type="match status" value="1"/>
</dbReference>
<keyword evidence="4" id="KW-0547">Nucleotide-binding</keyword>
<evidence type="ECO:0000259" key="6">
    <source>
        <dbReference type="Pfam" id="PF03109"/>
    </source>
</evidence>
<keyword evidence="3" id="KW-0808">Transferase</keyword>
<organism evidence="7 8">
    <name type="scientific">Chionoecetes opilio</name>
    <name type="common">Atlantic snow crab</name>
    <name type="synonym">Cancer opilio</name>
    <dbReference type="NCBI Taxonomy" id="41210"/>
    <lineage>
        <taxon>Eukaryota</taxon>
        <taxon>Metazoa</taxon>
        <taxon>Ecdysozoa</taxon>
        <taxon>Arthropoda</taxon>
        <taxon>Crustacea</taxon>
        <taxon>Multicrustacea</taxon>
        <taxon>Malacostraca</taxon>
        <taxon>Eumalacostraca</taxon>
        <taxon>Eucarida</taxon>
        <taxon>Decapoda</taxon>
        <taxon>Pleocyemata</taxon>
        <taxon>Brachyura</taxon>
        <taxon>Eubrachyura</taxon>
        <taxon>Majoidea</taxon>
        <taxon>Majidae</taxon>
        <taxon>Chionoecetes</taxon>
    </lineage>
</organism>
<dbReference type="Gene3D" id="1.10.510.10">
    <property type="entry name" value="Transferase(Phosphotransferase) domain 1"/>
    <property type="match status" value="1"/>
</dbReference>
<dbReference type="SUPFAM" id="SSF56112">
    <property type="entry name" value="Protein kinase-like (PK-like)"/>
    <property type="match status" value="1"/>
</dbReference>
<accession>A0A8J4YQI0</accession>
<dbReference type="PANTHER" id="PTHR43851">
    <property type="match status" value="1"/>
</dbReference>
<name>A0A8J4YQI0_CHIOP</name>
<keyword evidence="7" id="KW-0418">Kinase</keyword>
<comment type="similarity">
    <text evidence="2">Belongs to the protein kinase superfamily. ADCK protein kinase family.</text>
</comment>
<evidence type="ECO:0000256" key="4">
    <source>
        <dbReference type="ARBA" id="ARBA00022741"/>
    </source>
</evidence>
<dbReference type="Pfam" id="PF03109">
    <property type="entry name" value="ABC1"/>
    <property type="match status" value="1"/>
</dbReference>
<comment type="pathway">
    <text evidence="1">Cofactor biosynthesis; ubiquinone biosynthesis.</text>
</comment>
<dbReference type="InterPro" id="IPR004147">
    <property type="entry name" value="ABC1_dom"/>
</dbReference>
<dbReference type="CDD" id="cd13970">
    <property type="entry name" value="ABC1_ADCK3"/>
    <property type="match status" value="1"/>
</dbReference>
<dbReference type="InterPro" id="IPR011009">
    <property type="entry name" value="Kinase-like_dom_sf"/>
</dbReference>
<evidence type="ECO:0000256" key="1">
    <source>
        <dbReference type="ARBA" id="ARBA00004749"/>
    </source>
</evidence>
<dbReference type="InterPro" id="IPR034646">
    <property type="entry name" value="ADCK3_dom"/>
</dbReference>
<protein>
    <submittedName>
        <fullName evidence="7">Atypical kinase COQ8A, mitochondrial</fullName>
    </submittedName>
</protein>
<dbReference type="Proteomes" id="UP000770661">
    <property type="component" value="Unassembled WGS sequence"/>
</dbReference>
<evidence type="ECO:0000256" key="2">
    <source>
        <dbReference type="ARBA" id="ARBA00009670"/>
    </source>
</evidence>
<comment type="caution">
    <text evidence="7">The sequence shown here is derived from an EMBL/GenBank/DDBJ whole genome shotgun (WGS) entry which is preliminary data.</text>
</comment>
<dbReference type="EMBL" id="JACEEZ010002035">
    <property type="protein sequence ID" value="KAG0728574.1"/>
    <property type="molecule type" value="Genomic_DNA"/>
</dbReference>
<dbReference type="OrthoDB" id="201153at2759"/>
<evidence type="ECO:0000313" key="7">
    <source>
        <dbReference type="EMBL" id="KAG0728574.1"/>
    </source>
</evidence>
<evidence type="ECO:0000256" key="3">
    <source>
        <dbReference type="ARBA" id="ARBA00022679"/>
    </source>
</evidence>
<dbReference type="AlphaFoldDB" id="A0A8J4YQI0"/>
<gene>
    <name evidence="7" type="primary">COQ8A</name>
    <name evidence="7" type="ORF">GWK47_032194</name>
</gene>
<dbReference type="GO" id="GO:0005524">
    <property type="term" value="F:ATP binding"/>
    <property type="evidence" value="ECO:0007669"/>
    <property type="project" value="UniProtKB-KW"/>
</dbReference>
<sequence length="423" mass="47789">MGTLAEVTRRSLGLRQGKNEGSLIESSPFLTEANAKRIVDTLCRVRGAALKLGQMLSIQDSAIINPQLQKIFERVRQSADFMPTWQLEAAIRNQLGDEWRSKVATFDERPFAAASIGQVHLVTLHDGRSVAMKIQYPGVAEGIESDINNLVSSLKVANILPEGLFVDSVIEVAKKELRWECDYVREAECTRRFKELVKPYPEMYVPEIIPELCTSQVFATELIAGIPVDKCTEIDQESRNYISQQVLRLCLLELFQFGFMQTDPNWSNFFYDAETEQLALLDFGACREYSKDFVDKYINLIYGAATQDRDIVLKYSQELGFLTGYEAKVMTDAHIDAIMILGEAFQENKPFKFGDQNTTHRIQNLVPVMLSHRMCAPPEESYSLHRKITSSSVSQCCTKVTCPSAQQLCFRITVAAGLVSYRQ</sequence>
<evidence type="ECO:0000313" key="8">
    <source>
        <dbReference type="Proteomes" id="UP000770661"/>
    </source>
</evidence>
<evidence type="ECO:0000256" key="5">
    <source>
        <dbReference type="ARBA" id="ARBA00022840"/>
    </source>
</evidence>
<dbReference type="InterPro" id="IPR051409">
    <property type="entry name" value="Atypical_kinase_ADCK"/>
</dbReference>
<keyword evidence="8" id="KW-1185">Reference proteome</keyword>
<reference evidence="7" key="1">
    <citation type="submission" date="2020-07" db="EMBL/GenBank/DDBJ databases">
        <title>The High-quality genome of the commercially important snow crab, Chionoecetes opilio.</title>
        <authorList>
            <person name="Jeong J.-H."/>
            <person name="Ryu S."/>
        </authorList>
    </citation>
    <scope>NUCLEOTIDE SEQUENCE</scope>
    <source>
        <strain evidence="7">MADBK_172401_WGS</strain>
        <tissue evidence="7">Digestive gland</tissue>
    </source>
</reference>